<dbReference type="KEGG" id="csee:C10C_0980"/>
<gene>
    <name evidence="3" type="ORF">C10C_0980</name>
</gene>
<accession>A0A2R8FCH3</accession>
<keyword evidence="1" id="KW-0175">Coiled coil</keyword>
<keyword evidence="4" id="KW-1185">Reference proteome</keyword>
<protein>
    <submittedName>
        <fullName evidence="3">Membrane-bound metallopeptidase</fullName>
    </submittedName>
</protein>
<feature type="transmembrane region" description="Helical" evidence="2">
    <location>
        <begin position="101"/>
        <end position="125"/>
    </location>
</feature>
<keyword evidence="2" id="KW-0812">Transmembrane</keyword>
<feature type="coiled-coil region" evidence="1">
    <location>
        <begin position="137"/>
        <end position="189"/>
    </location>
</feature>
<evidence type="ECO:0000313" key="3">
    <source>
        <dbReference type="EMBL" id="SPN74113.1"/>
    </source>
</evidence>
<evidence type="ECO:0000256" key="1">
    <source>
        <dbReference type="SAM" id="Coils"/>
    </source>
</evidence>
<evidence type="ECO:0000256" key="2">
    <source>
        <dbReference type="SAM" id="Phobius"/>
    </source>
</evidence>
<dbReference type="EMBL" id="LT993738">
    <property type="protein sequence ID" value="SPN74113.1"/>
    <property type="molecule type" value="Genomic_DNA"/>
</dbReference>
<evidence type="ECO:0000313" key="4">
    <source>
        <dbReference type="Proteomes" id="UP000244926"/>
    </source>
</evidence>
<proteinExistence type="predicted"/>
<organism evidence="3 4">
    <name type="scientific">Chlamydia serpentis</name>
    <dbReference type="NCBI Taxonomy" id="1967782"/>
    <lineage>
        <taxon>Bacteria</taxon>
        <taxon>Pseudomonadati</taxon>
        <taxon>Chlamydiota</taxon>
        <taxon>Chlamydiia</taxon>
        <taxon>Chlamydiales</taxon>
        <taxon>Chlamydiaceae</taxon>
        <taxon>Chlamydia/Chlamydophila group</taxon>
        <taxon>Chlamydia</taxon>
    </lineage>
</organism>
<keyword evidence="2" id="KW-1133">Transmembrane helix</keyword>
<feature type="transmembrane region" description="Helical" evidence="2">
    <location>
        <begin position="32"/>
        <end position="51"/>
    </location>
</feature>
<dbReference type="Proteomes" id="UP000244926">
    <property type="component" value="Chromosome I"/>
</dbReference>
<sequence>MHVLAKGLYRWVNRPIKLDSLIKNIRSFSLEWVFISAVLLVCGCVGCASLARPSLTPFLLLFSCLGSPLILCFRGKGYAVFIGIFLIFYVGKYVAREPLFIGFWLSGLGISFLLSYGLVLQGVLLRRKEQLETEQEQERLSKDLDTQRSAYQDLMEKRGQEKEFFDNRSQDLERKLSEYQELLKQTHQKTEYLAIDLKVLVDQKNSWLEDYAELHNKYIDLISKNENVVFPWMGGAAAYESQDLVTPNASVWASTLQDKEESLERLRQEILIEKKRCSHYESHCQQLRLSLEGFSDLEKSYKELEILVKQKEAEINRLHQLVNEFETKLADQASGNSLLETSSKEEKHYKDLYCQLQEQFIEKSETLSLVRKKLFTFQEKYLTLRKKEELEKQDISFDDISMIQSLLERIEFLEEEVSHLEELVSHSLSL</sequence>
<reference evidence="4" key="1">
    <citation type="submission" date="2017-11" db="EMBL/GenBank/DDBJ databases">
        <authorList>
            <person name="Seth-Smith MB H."/>
        </authorList>
    </citation>
    <scope>NUCLEOTIDE SEQUENCE [LARGE SCALE GENOMIC DNA]</scope>
</reference>
<name>A0A2R8FCH3_9CHLA</name>
<feature type="transmembrane region" description="Helical" evidence="2">
    <location>
        <begin position="78"/>
        <end position="95"/>
    </location>
</feature>
<feature type="coiled-coil region" evidence="1">
    <location>
        <begin position="249"/>
        <end position="328"/>
    </location>
</feature>
<keyword evidence="2" id="KW-0472">Membrane</keyword>
<dbReference type="AlphaFoldDB" id="A0A2R8FCH3"/>